<dbReference type="PANTHER" id="PTHR31900:SF30">
    <property type="entry name" value="SUPERFAMILY PROTEIN, PUTATIVE-RELATED"/>
    <property type="match status" value="1"/>
</dbReference>
<dbReference type="Pfam" id="PF08387">
    <property type="entry name" value="FBD"/>
    <property type="match status" value="1"/>
</dbReference>
<evidence type="ECO:0000313" key="3">
    <source>
        <dbReference type="EMBL" id="KAF9589583.1"/>
    </source>
</evidence>
<protein>
    <recommendedName>
        <fullName evidence="2">FBD domain-containing protein</fullName>
    </recommendedName>
</protein>
<feature type="coiled-coil region" evidence="1">
    <location>
        <begin position="354"/>
        <end position="388"/>
    </location>
</feature>
<comment type="caution">
    <text evidence="3">The sequence shown here is derived from an EMBL/GenBank/DDBJ whole genome shotgun (WGS) entry which is preliminary data.</text>
</comment>
<organism evidence="3 4">
    <name type="scientific">Coptis chinensis</name>
    <dbReference type="NCBI Taxonomy" id="261450"/>
    <lineage>
        <taxon>Eukaryota</taxon>
        <taxon>Viridiplantae</taxon>
        <taxon>Streptophyta</taxon>
        <taxon>Embryophyta</taxon>
        <taxon>Tracheophyta</taxon>
        <taxon>Spermatophyta</taxon>
        <taxon>Magnoliopsida</taxon>
        <taxon>Ranunculales</taxon>
        <taxon>Ranunculaceae</taxon>
        <taxon>Coptidoideae</taxon>
        <taxon>Coptis</taxon>
    </lineage>
</organism>
<reference evidence="3 4" key="1">
    <citation type="submission" date="2020-10" db="EMBL/GenBank/DDBJ databases">
        <title>The Coptis chinensis genome and diversification of protoberbering-type alkaloids.</title>
        <authorList>
            <person name="Wang B."/>
            <person name="Shu S."/>
            <person name="Song C."/>
            <person name="Liu Y."/>
        </authorList>
    </citation>
    <scope>NUCLEOTIDE SEQUENCE [LARGE SCALE GENOMIC DNA]</scope>
    <source>
        <strain evidence="3">HL-2020</strain>
        <tissue evidence="3">Leaf</tissue>
    </source>
</reference>
<evidence type="ECO:0000313" key="4">
    <source>
        <dbReference type="Proteomes" id="UP000631114"/>
    </source>
</evidence>
<gene>
    <name evidence="3" type="ORF">IFM89_025866</name>
</gene>
<dbReference type="Proteomes" id="UP000631114">
    <property type="component" value="Unassembled WGS sequence"/>
</dbReference>
<evidence type="ECO:0000256" key="1">
    <source>
        <dbReference type="SAM" id="Coils"/>
    </source>
</evidence>
<dbReference type="InterPro" id="IPR050232">
    <property type="entry name" value="FBL13/AtMIF1-like"/>
</dbReference>
<keyword evidence="1" id="KW-0175">Coiled coil</keyword>
<dbReference type="AlphaFoldDB" id="A0A835LBR7"/>
<feature type="domain" description="FBD" evidence="2">
    <location>
        <begin position="296"/>
        <end position="328"/>
    </location>
</feature>
<evidence type="ECO:0000259" key="2">
    <source>
        <dbReference type="Pfam" id="PF08387"/>
    </source>
</evidence>
<dbReference type="PANTHER" id="PTHR31900">
    <property type="entry name" value="F-BOX/RNI SUPERFAMILY PROTEIN-RELATED"/>
    <property type="match status" value="1"/>
</dbReference>
<accession>A0A835LBR7</accession>
<dbReference type="OrthoDB" id="612216at2759"/>
<dbReference type="EMBL" id="JADFTS010000009">
    <property type="protein sequence ID" value="KAF9589583.1"/>
    <property type="molecule type" value="Genomic_DNA"/>
</dbReference>
<keyword evidence="4" id="KW-1185">Reference proteome</keyword>
<proteinExistence type="predicted"/>
<name>A0A835LBR7_9MAGN</name>
<sequence>MSYLYLYDVTSPAIASIDICRFDEGHRLSKVLNTVSNVRDLTLSDSAVVGSSDSGFEEDALEAIPQCNLSHLTLSLYNPSSVVVASIDIFEADINDRSSKLLRGICNVKDLLLTDTSIMALSRANLLHTFSDLKHLRVCLYTDEFAGEYLRELLCCLPNLETLCFMNELELCSFEEHGTIPGCVCSHLKSELRWNNITMATTPPLNSKKKSCYGKFHSVTSSIQDELMFPAYIRSILTADAFHLYGLPIGRKFLRGICGVKDPILTDISFMAHRFAFGKHGWTLGTTSQPILSNRKSVKFDEFYGAEKELSVVEVLLKNAKALEKMTIISSSKLSRGSREENGVVRLFGNRSVTLQAKEAYEDMHLELEELEKKYEELQEEHDRGALGGLARR</sequence>
<dbReference type="InterPro" id="IPR006566">
    <property type="entry name" value="FBD"/>
</dbReference>